<evidence type="ECO:0000313" key="8">
    <source>
        <dbReference type="EMBL" id="QQN50708.1"/>
    </source>
</evidence>
<feature type="DNA-binding region" description="H-T-H motif" evidence="6">
    <location>
        <begin position="964"/>
        <end position="983"/>
    </location>
</feature>
<dbReference type="SUPFAM" id="SSF48498">
    <property type="entry name" value="Tetracyclin repressor-like, C-terminal domain"/>
    <property type="match status" value="1"/>
</dbReference>
<evidence type="ECO:0000256" key="5">
    <source>
        <dbReference type="ARBA" id="ARBA00023125"/>
    </source>
</evidence>
<dbReference type="InterPro" id="IPR007235">
    <property type="entry name" value="Glyco_trans_28_C"/>
</dbReference>
<evidence type="ECO:0000256" key="2">
    <source>
        <dbReference type="ARBA" id="ARBA00006962"/>
    </source>
</evidence>
<dbReference type="InterPro" id="IPR009057">
    <property type="entry name" value="Homeodomain-like_sf"/>
</dbReference>
<accession>A0A9X7YQT5</accession>
<gene>
    <name evidence="8" type="ORF">I6H70_19640</name>
</gene>
<dbReference type="Gene3D" id="3.40.50.2000">
    <property type="entry name" value="Glycogen Phosphorylase B"/>
    <property type="match status" value="1"/>
</dbReference>
<dbReference type="PANTHER" id="PTHR43025">
    <property type="entry name" value="MONOGALACTOSYLDIACYLGLYCEROL SYNTHASE"/>
    <property type="match status" value="1"/>
</dbReference>
<dbReference type="InterPro" id="IPR015292">
    <property type="entry name" value="Tscrpt_reg_YbiH_C"/>
</dbReference>
<keyword evidence="3" id="KW-0328">Glycosyltransferase</keyword>
<dbReference type="InterPro" id="IPR009695">
    <property type="entry name" value="Diacylglyc_glucosyltr_N"/>
</dbReference>
<dbReference type="Pfam" id="PF04101">
    <property type="entry name" value="Glyco_tran_28_C"/>
    <property type="match status" value="1"/>
</dbReference>
<dbReference type="GO" id="GO:0003677">
    <property type="term" value="F:DNA binding"/>
    <property type="evidence" value="ECO:0007669"/>
    <property type="project" value="UniProtKB-UniRule"/>
</dbReference>
<dbReference type="InterPro" id="IPR036271">
    <property type="entry name" value="Tet_transcr_reg_TetR-rel_C_sf"/>
</dbReference>
<dbReference type="AlphaFoldDB" id="A0A9X7YQT5"/>
<dbReference type="Proteomes" id="UP000595933">
    <property type="component" value="Chromosome"/>
</dbReference>
<dbReference type="GO" id="GO:0009247">
    <property type="term" value="P:glycolipid biosynthetic process"/>
    <property type="evidence" value="ECO:0007669"/>
    <property type="project" value="InterPro"/>
</dbReference>
<evidence type="ECO:0000256" key="4">
    <source>
        <dbReference type="ARBA" id="ARBA00022679"/>
    </source>
</evidence>
<keyword evidence="5 6" id="KW-0238">DNA-binding</keyword>
<dbReference type="InterPro" id="IPR050519">
    <property type="entry name" value="Glycosyltransf_28_UgtP"/>
</dbReference>
<dbReference type="Pfam" id="PF06925">
    <property type="entry name" value="MGDG_synth"/>
    <property type="match status" value="1"/>
</dbReference>
<evidence type="ECO:0000256" key="1">
    <source>
        <dbReference type="ARBA" id="ARBA00004370"/>
    </source>
</evidence>
<dbReference type="EMBL" id="CP067013">
    <property type="protein sequence ID" value="QQN50708.1"/>
    <property type="molecule type" value="Genomic_DNA"/>
</dbReference>
<dbReference type="GO" id="GO:0016758">
    <property type="term" value="F:hexosyltransferase activity"/>
    <property type="evidence" value="ECO:0007669"/>
    <property type="project" value="InterPro"/>
</dbReference>
<dbReference type="Pfam" id="PF00440">
    <property type="entry name" value="TetR_N"/>
    <property type="match status" value="1"/>
</dbReference>
<dbReference type="PANTHER" id="PTHR43025:SF3">
    <property type="entry name" value="MONOGALACTOSYLDIACYLGLYCEROL SYNTHASE 1, CHLOROPLASTIC"/>
    <property type="match status" value="1"/>
</dbReference>
<comment type="similarity">
    <text evidence="2">Belongs to the glycosyltransferase 28 family.</text>
</comment>
<dbReference type="Gene3D" id="1.10.357.10">
    <property type="entry name" value="Tetracycline Repressor, domain 2"/>
    <property type="match status" value="1"/>
</dbReference>
<name>A0A9X7YQT5_9GAMM</name>
<dbReference type="PROSITE" id="PS50977">
    <property type="entry name" value="HTH_TETR_2"/>
    <property type="match status" value="1"/>
</dbReference>
<dbReference type="Gene3D" id="1.10.10.60">
    <property type="entry name" value="Homeodomain-like"/>
    <property type="match status" value="1"/>
</dbReference>
<feature type="domain" description="HTH tetR-type" evidence="7">
    <location>
        <begin position="941"/>
        <end position="1001"/>
    </location>
</feature>
<organism evidence="8 9">
    <name type="scientific">Stutzerimonas balearica</name>
    <dbReference type="NCBI Taxonomy" id="74829"/>
    <lineage>
        <taxon>Bacteria</taxon>
        <taxon>Pseudomonadati</taxon>
        <taxon>Pseudomonadota</taxon>
        <taxon>Gammaproteobacteria</taxon>
        <taxon>Pseudomonadales</taxon>
        <taxon>Pseudomonadaceae</taxon>
        <taxon>Stutzerimonas</taxon>
    </lineage>
</organism>
<evidence type="ECO:0000259" key="7">
    <source>
        <dbReference type="PROSITE" id="PS50977"/>
    </source>
</evidence>
<dbReference type="Pfam" id="PF09209">
    <property type="entry name" value="CecR_C"/>
    <property type="match status" value="1"/>
</dbReference>
<reference evidence="8 9" key="1">
    <citation type="submission" date="2020-12" db="EMBL/GenBank/DDBJ databases">
        <title>FDA dAtabase for Regulatory Grade micrObial Sequences (FDA-ARGOS): Supporting development and validation of Infectious Disease Dx tests.</title>
        <authorList>
            <person name="Sproer C."/>
            <person name="Gronow S."/>
            <person name="Severitt S."/>
            <person name="Schroder I."/>
            <person name="Tallon L."/>
            <person name="Sadzewicz L."/>
            <person name="Zhao X."/>
            <person name="Boylan J."/>
            <person name="Ott S."/>
            <person name="Bowen H."/>
            <person name="Vavikolanu K."/>
            <person name="Mehta A."/>
            <person name="Aluvathingal J."/>
            <person name="Nadendla S."/>
            <person name="Lowell S."/>
            <person name="Myers T."/>
            <person name="Yan Y."/>
            <person name="Sichtig H."/>
        </authorList>
    </citation>
    <scope>NUCLEOTIDE SEQUENCE [LARGE SCALE GENOMIC DNA]</scope>
    <source>
        <strain evidence="8 9">FDAARGOS_1013</strain>
    </source>
</reference>
<dbReference type="SUPFAM" id="SSF46689">
    <property type="entry name" value="Homeodomain-like"/>
    <property type="match status" value="1"/>
</dbReference>
<comment type="subcellular location">
    <subcellularLocation>
        <location evidence="1">Membrane</location>
    </subcellularLocation>
</comment>
<proteinExistence type="inferred from homology"/>
<protein>
    <submittedName>
        <fullName evidence="8">CerR family C-terminal domain-containing protein</fullName>
    </submittedName>
</protein>
<dbReference type="GO" id="GO:0016020">
    <property type="term" value="C:membrane"/>
    <property type="evidence" value="ECO:0007669"/>
    <property type="project" value="UniProtKB-SubCell"/>
</dbReference>
<evidence type="ECO:0000256" key="6">
    <source>
        <dbReference type="PROSITE-ProRule" id="PRU00335"/>
    </source>
</evidence>
<evidence type="ECO:0000313" key="9">
    <source>
        <dbReference type="Proteomes" id="UP000595933"/>
    </source>
</evidence>
<sequence length="1158" mass="127459">MSTTGKVVIFYSSIGYGHISAAQSIQDEIRRQSPATRVLMQDIRTFMHPVWRRVDERLYWFVANHLPACFESLFRTMQARGSRVASLSMLPNDYPEESVSAYLTAQRPDAVLASHYGAAQVLGTLREKGLLSDTRIGWLHTDFFEGYFPRISKRIDRTFLAHPELKTRWLAAGVPADKIVTSGMPVRIPAASADARRATLQGLGLSLEVPTLLLTGGKEGAGDYLGVVESIVRRCPGRLQIIAVCGTNTRQYEALADLRERLPDTVTLKPLGLLPRSEMASCMAATDILVTKAGGMTPAEAFALGVPTVLLDVISGHERENAALFQRQGLARFAASADDAGRSVMELLGDPAEREAMLRAQQEFRQGIDIASIVRFALDDGFRPGRPLPGYGVENGAPVQGIDQALAQLDSEAPAEVELLLSYATSKTPQRVVLENPFGHLAVRIGDTVYSANYIADPSVDPNFLQHVSLADYLYGIHRPSRSQVHTNTYGMAYGRETLGLRVQGIPAERRAAMVVEAHRIENGFRDASLRWSRSDLNCADVVARILAAGGYDDRSLYDRAGLPSMPLDLFERMRAHFEADTSLREELVAYRLLPGTQASYRFSRFPLSVGQPLRSMARVLSDAPPDALEQATTRQVTGYFGDRRLYVEDLRACWLASEAADSSLTGRPHLALEQAILADLRRLLAVCVKLPLRRIERLGSFPAAHEFHRLAGRGLQLARLATEHVEDDLHPRTDRLRALFTRLVEDYGRIDLQRLEPRRVRSYLARLRAFESAQGREFVPAGTSWALLPAWWHRMAALARTSVQLHPRSRGAKGVGGMRINPGEVEPNGDAQKHGAHLLEADPTTRLTLGGLEEPIQGFQEAVSLVGLGPGNDALEGASDQAGNVPHRLETPMTVARHPIFRSSITIEKIVRMNYIFIGTVGGCMSSHAETTSGHEARSAKTRSQLIEATVDVVAAVGYEGATTRALAQAAKTTLSAIPYHFGSKKELYLAAADMIAEYAANRFAEAAALLDATSDVELSVRFERALIQLLHVILEEAEPHAWTAFVARCAYDNDDAFALIHERAIAPLQERLVHAASQFSGRSSNDEGLRLRVIAILTAIFSFRFLRGVMLRGMDWQSIQNEAVRQITDMVHDLCRSDFLTVWPAGDGTDRKTGPA</sequence>
<keyword evidence="4" id="KW-0808">Transferase</keyword>
<dbReference type="InterPro" id="IPR001647">
    <property type="entry name" value="HTH_TetR"/>
</dbReference>
<dbReference type="SUPFAM" id="SSF53756">
    <property type="entry name" value="UDP-Glycosyltransferase/glycogen phosphorylase"/>
    <property type="match status" value="1"/>
</dbReference>
<evidence type="ECO:0000256" key="3">
    <source>
        <dbReference type="ARBA" id="ARBA00022676"/>
    </source>
</evidence>